<dbReference type="InterPro" id="IPR010998">
    <property type="entry name" value="Integrase_recombinase_N"/>
</dbReference>
<accession>N1ULR8</accession>
<dbReference type="GO" id="GO:0015074">
    <property type="term" value="P:DNA integration"/>
    <property type="evidence" value="ECO:0007669"/>
    <property type="project" value="UniProtKB-KW"/>
</dbReference>
<evidence type="ECO:0000256" key="1">
    <source>
        <dbReference type="ARBA" id="ARBA00022908"/>
    </source>
</evidence>
<dbReference type="GO" id="GO:0003677">
    <property type="term" value="F:DNA binding"/>
    <property type="evidence" value="ECO:0007669"/>
    <property type="project" value="UniProtKB-UniRule"/>
</dbReference>
<evidence type="ECO:0000313" key="5">
    <source>
        <dbReference type="EMBL" id="EMY24841.1"/>
    </source>
</evidence>
<feature type="domain" description="Core-binding (CB)" evidence="4">
    <location>
        <begin position="35"/>
        <end position="77"/>
    </location>
</feature>
<keyword evidence="2 3" id="KW-0238">DNA-binding</keyword>
<evidence type="ECO:0000313" key="6">
    <source>
        <dbReference type="Proteomes" id="UP000012220"/>
    </source>
</evidence>
<keyword evidence="1" id="KW-0229">DNA integration</keyword>
<dbReference type="PROSITE" id="PS51900">
    <property type="entry name" value="CB"/>
    <property type="match status" value="1"/>
</dbReference>
<protein>
    <submittedName>
        <fullName evidence="5">Phage integrase, N-terminal SAM domain protein</fullName>
    </submittedName>
</protein>
<organism evidence="5 6">
    <name type="scientific">Leptospira interrogans serovar Australis str. 200703203</name>
    <dbReference type="NCBI Taxonomy" id="1085541"/>
    <lineage>
        <taxon>Bacteria</taxon>
        <taxon>Pseudomonadati</taxon>
        <taxon>Spirochaetota</taxon>
        <taxon>Spirochaetia</taxon>
        <taxon>Leptospirales</taxon>
        <taxon>Leptospiraceae</taxon>
        <taxon>Leptospira</taxon>
    </lineage>
</organism>
<dbReference type="Pfam" id="PF02899">
    <property type="entry name" value="Phage_int_SAM_1"/>
    <property type="match status" value="1"/>
</dbReference>
<dbReference type="InterPro" id="IPR004107">
    <property type="entry name" value="Integrase_SAM-like_N"/>
</dbReference>
<dbReference type="BioCyc" id="LINT1085541:G11IQ-4795-MONOMER"/>
<name>N1ULR8_LEPIR</name>
<evidence type="ECO:0000259" key="4">
    <source>
        <dbReference type="PROSITE" id="PS51900"/>
    </source>
</evidence>
<dbReference type="AlphaFoldDB" id="N1ULR8"/>
<comment type="caution">
    <text evidence="5">The sequence shown here is derived from an EMBL/GenBank/DDBJ whole genome shotgun (WGS) entry which is preliminary data.</text>
</comment>
<evidence type="ECO:0000256" key="2">
    <source>
        <dbReference type="ARBA" id="ARBA00023125"/>
    </source>
</evidence>
<dbReference type="SUPFAM" id="SSF47823">
    <property type="entry name" value="lambda integrase-like, N-terminal domain"/>
    <property type="match status" value="1"/>
</dbReference>
<dbReference type="Proteomes" id="UP000012220">
    <property type="component" value="Unassembled WGS sequence"/>
</dbReference>
<gene>
    <name evidence="5" type="ORF">LEP1GSC115_3572</name>
</gene>
<evidence type="ECO:0000256" key="3">
    <source>
        <dbReference type="PROSITE-ProRule" id="PRU01248"/>
    </source>
</evidence>
<sequence>MNHQVVKWFGSFVEMILWRIPLGDYPFQFPEFASESLNETAKKFINYLKIEKNYSQNTINAYSIDLKFFSSFVKKNN</sequence>
<dbReference type="InterPro" id="IPR044068">
    <property type="entry name" value="CB"/>
</dbReference>
<reference evidence="5 6" key="1">
    <citation type="submission" date="2013-02" db="EMBL/GenBank/DDBJ databases">
        <authorList>
            <person name="Harkins D.M."/>
            <person name="Durkin A.S."/>
            <person name="Brinkac L.M."/>
            <person name="Haft D.H."/>
            <person name="Selengut J.D."/>
            <person name="Sanka R."/>
            <person name="DePew J."/>
            <person name="Purushe J."/>
            <person name="Picardeau M."/>
            <person name="Werts C."/>
            <person name="Goarant C."/>
            <person name="Vinetz J.M."/>
            <person name="Sutton G.G."/>
            <person name="Nierman W.C."/>
            <person name="Fouts D.E."/>
        </authorList>
    </citation>
    <scope>NUCLEOTIDE SEQUENCE [LARGE SCALE GENOMIC DNA]</scope>
    <source>
        <strain evidence="5 6">200703203</strain>
    </source>
</reference>
<proteinExistence type="predicted"/>
<dbReference type="Gene3D" id="1.10.150.130">
    <property type="match status" value="1"/>
</dbReference>
<dbReference type="EMBL" id="AHNY02000173">
    <property type="protein sequence ID" value="EMY24841.1"/>
    <property type="molecule type" value="Genomic_DNA"/>
</dbReference>